<name>A0A1G9V1Z7_9FIRM</name>
<dbReference type="AlphaFoldDB" id="A0A1G9V1Z7"/>
<dbReference type="InterPro" id="IPR022121">
    <property type="entry name" value="Peptidase_M73_camelysin"/>
</dbReference>
<accession>A0A1G9V1Z7</accession>
<protein>
    <submittedName>
        <fullName evidence="1">Alternate signal-mediated exported protein, CPF_0494 family</fullName>
    </submittedName>
</protein>
<reference evidence="1 2" key="1">
    <citation type="submission" date="2016-10" db="EMBL/GenBank/DDBJ databases">
        <authorList>
            <person name="de Groot N.N."/>
        </authorList>
    </citation>
    <scope>NUCLEOTIDE SEQUENCE [LARGE SCALE GENOMIC DNA]</scope>
    <source>
        <strain evidence="1 2">CGMCC 1.5012</strain>
    </source>
</reference>
<dbReference type="Pfam" id="PF12389">
    <property type="entry name" value="Peptidase_M73"/>
    <property type="match status" value="1"/>
</dbReference>
<dbReference type="RefSeq" id="WP_162840278.1">
    <property type="nucleotide sequence ID" value="NZ_FNID01000003.1"/>
</dbReference>
<proteinExistence type="predicted"/>
<dbReference type="EMBL" id="FNID01000003">
    <property type="protein sequence ID" value="SDM66244.1"/>
    <property type="molecule type" value="Genomic_DNA"/>
</dbReference>
<dbReference type="STRING" id="258515.SAMN05192585_10330"/>
<keyword evidence="2" id="KW-1185">Reference proteome</keyword>
<gene>
    <name evidence="1" type="ORF">SAMN05192585_10330</name>
</gene>
<sequence>MKKRSILVTAISLVLVAALSIGGTMAYFTRTSDTKENKFTVGNINIELTEPGFVPADALKLVPGDSIAKDPQVKNTGANPCYLRIAVTGLDFVAASTNAAATLKAPTGFTLEGLDLTNYEIVNDNGKIYAYYKSILNPDVTTPKLFTAVSLNRDVEENDEGLVKQFNITVYAEAIQCEGNLAPAAGEDILVAAKRAFANFPSAG</sequence>
<organism evidence="1 2">
    <name type="scientific">Acetanaerobacterium elongatum</name>
    <dbReference type="NCBI Taxonomy" id="258515"/>
    <lineage>
        <taxon>Bacteria</taxon>
        <taxon>Bacillati</taxon>
        <taxon>Bacillota</taxon>
        <taxon>Clostridia</taxon>
        <taxon>Eubacteriales</taxon>
        <taxon>Oscillospiraceae</taxon>
        <taxon>Acetanaerobacterium</taxon>
    </lineage>
</organism>
<evidence type="ECO:0000313" key="1">
    <source>
        <dbReference type="EMBL" id="SDM66244.1"/>
    </source>
</evidence>
<dbReference type="NCBIfam" id="TIGR04088">
    <property type="entry name" value="cognate_SipW"/>
    <property type="match status" value="1"/>
</dbReference>
<dbReference type="Proteomes" id="UP000199182">
    <property type="component" value="Unassembled WGS sequence"/>
</dbReference>
<evidence type="ECO:0000313" key="2">
    <source>
        <dbReference type="Proteomes" id="UP000199182"/>
    </source>
</evidence>
<dbReference type="InterPro" id="IPR023833">
    <property type="entry name" value="Signal_pept_SipW-depend-type"/>
</dbReference>